<gene>
    <name evidence="3" type="ordered locus">HRM2_15070</name>
</gene>
<proteinExistence type="predicted"/>
<protein>
    <submittedName>
        <fullName evidence="3">Uncharacterized protein</fullName>
    </submittedName>
</protein>
<keyword evidence="4" id="KW-1185">Reference proteome</keyword>
<evidence type="ECO:0000256" key="2">
    <source>
        <dbReference type="SAM" id="Phobius"/>
    </source>
</evidence>
<reference evidence="3 4" key="1">
    <citation type="journal article" date="2009" name="Environ. Microbiol.">
        <title>Genome sequence of Desulfobacterium autotrophicum HRM2, a marine sulfate reducer oxidizing organic carbon completely to carbon dioxide.</title>
        <authorList>
            <person name="Strittmatter A.W."/>
            <person name="Liesegang H."/>
            <person name="Rabus R."/>
            <person name="Decker I."/>
            <person name="Amann J."/>
            <person name="Andres S."/>
            <person name="Henne A."/>
            <person name="Fricke W.F."/>
            <person name="Martinez-Arias R."/>
            <person name="Bartels D."/>
            <person name="Goesmann A."/>
            <person name="Krause L."/>
            <person name="Puehler A."/>
            <person name="Klenk H.P."/>
            <person name="Richter M."/>
            <person name="Schuler M."/>
            <person name="Gloeckner F.O."/>
            <person name="Meyerdierks A."/>
            <person name="Gottschalk G."/>
            <person name="Amann R."/>
        </authorList>
    </citation>
    <scope>NUCLEOTIDE SEQUENCE [LARGE SCALE GENOMIC DNA]</scope>
    <source>
        <strain evidence="4">ATCC 43914 / DSM 3382 / HRM2</strain>
    </source>
</reference>
<evidence type="ECO:0000313" key="4">
    <source>
        <dbReference type="Proteomes" id="UP000000442"/>
    </source>
</evidence>
<name>C0Q9Q2_DESAH</name>
<dbReference type="RefSeq" id="WP_015903403.1">
    <property type="nucleotide sequence ID" value="NC_012108.1"/>
</dbReference>
<dbReference type="AlphaFoldDB" id="C0Q9Q2"/>
<dbReference type="HOGENOM" id="CLU_2648541_0_0_7"/>
<keyword evidence="2" id="KW-1133">Transmembrane helix</keyword>
<dbReference type="eggNOG" id="ENOG502ZVYA">
    <property type="taxonomic scope" value="Bacteria"/>
</dbReference>
<keyword evidence="2" id="KW-0812">Transmembrane</keyword>
<keyword evidence="2" id="KW-0472">Membrane</keyword>
<organism evidence="3 4">
    <name type="scientific">Desulforapulum autotrophicum (strain ATCC 43914 / DSM 3382 / VKM B-1955 / HRM2)</name>
    <name type="common">Desulfobacterium autotrophicum</name>
    <dbReference type="NCBI Taxonomy" id="177437"/>
    <lineage>
        <taxon>Bacteria</taxon>
        <taxon>Pseudomonadati</taxon>
        <taxon>Thermodesulfobacteriota</taxon>
        <taxon>Desulfobacteria</taxon>
        <taxon>Desulfobacterales</taxon>
        <taxon>Desulfobacteraceae</taxon>
        <taxon>Desulforapulum</taxon>
    </lineage>
</organism>
<sequence>MMDTLKPKESLLRTFVWVTTMVAIILGVGYFSFVVVGDKGIPTWDYRPVNSLPSASPYAEYQKNPLGQHVSGKEAK</sequence>
<evidence type="ECO:0000256" key="1">
    <source>
        <dbReference type="SAM" id="MobiDB-lite"/>
    </source>
</evidence>
<dbReference type="Proteomes" id="UP000000442">
    <property type="component" value="Chromosome"/>
</dbReference>
<dbReference type="STRING" id="177437.HRM2_15070"/>
<feature type="transmembrane region" description="Helical" evidence="2">
    <location>
        <begin position="15"/>
        <end position="37"/>
    </location>
</feature>
<evidence type="ECO:0000313" key="3">
    <source>
        <dbReference type="EMBL" id="ACN14616.1"/>
    </source>
</evidence>
<accession>C0Q9Q2</accession>
<dbReference type="OrthoDB" id="5421427at2"/>
<dbReference type="EMBL" id="CP001087">
    <property type="protein sequence ID" value="ACN14616.1"/>
    <property type="molecule type" value="Genomic_DNA"/>
</dbReference>
<dbReference type="KEGG" id="dat:HRM2_15070"/>
<feature type="region of interest" description="Disordered" evidence="1">
    <location>
        <begin position="55"/>
        <end position="76"/>
    </location>
</feature>